<feature type="compositionally biased region" description="Basic residues" evidence="1">
    <location>
        <begin position="1"/>
        <end position="10"/>
    </location>
</feature>
<evidence type="ECO:0000313" key="2">
    <source>
        <dbReference type="EMBL" id="EJD32543.1"/>
    </source>
</evidence>
<evidence type="ECO:0000313" key="3">
    <source>
        <dbReference type="Proteomes" id="UP000006514"/>
    </source>
</evidence>
<gene>
    <name evidence="2" type="ORF">AURDEDRAFT_178369</name>
</gene>
<evidence type="ECO:0000256" key="1">
    <source>
        <dbReference type="SAM" id="MobiDB-lite"/>
    </source>
</evidence>
<name>J0WJT7_AURST</name>
<feature type="region of interest" description="Disordered" evidence="1">
    <location>
        <begin position="85"/>
        <end position="112"/>
    </location>
</feature>
<dbReference type="Proteomes" id="UP000006514">
    <property type="component" value="Unassembled WGS sequence"/>
</dbReference>
<dbReference type="InParanoid" id="J0WJT7"/>
<keyword evidence="3" id="KW-1185">Reference proteome</keyword>
<dbReference type="KEGG" id="adl:AURDEDRAFT_178369"/>
<dbReference type="AlphaFoldDB" id="J0WJT7"/>
<protein>
    <submittedName>
        <fullName evidence="2">Uncharacterized protein</fullName>
    </submittedName>
</protein>
<accession>J0WJT7</accession>
<sequence>MAKIARKRMNKAAVEATLKSPRSQRRPRRRADASAQATEPAGAAQSSSNIEPTLGADLVHLVPASTLRQSTPGDVLPAAPPAVLEQPMLDEPPRPADAATAGVSVVCEPASG</sequence>
<feature type="region of interest" description="Disordered" evidence="1">
    <location>
        <begin position="1"/>
        <end position="52"/>
    </location>
</feature>
<reference evidence="3" key="1">
    <citation type="journal article" date="2012" name="Science">
        <title>The Paleozoic origin of enzymatic lignin decomposition reconstructed from 31 fungal genomes.</title>
        <authorList>
            <person name="Floudas D."/>
            <person name="Binder M."/>
            <person name="Riley R."/>
            <person name="Barry K."/>
            <person name="Blanchette R.A."/>
            <person name="Henrissat B."/>
            <person name="Martinez A.T."/>
            <person name="Otillar R."/>
            <person name="Spatafora J.W."/>
            <person name="Yadav J.S."/>
            <person name="Aerts A."/>
            <person name="Benoit I."/>
            <person name="Boyd A."/>
            <person name="Carlson A."/>
            <person name="Copeland A."/>
            <person name="Coutinho P.M."/>
            <person name="de Vries R.P."/>
            <person name="Ferreira P."/>
            <person name="Findley K."/>
            <person name="Foster B."/>
            <person name="Gaskell J."/>
            <person name="Glotzer D."/>
            <person name="Gorecki P."/>
            <person name="Heitman J."/>
            <person name="Hesse C."/>
            <person name="Hori C."/>
            <person name="Igarashi K."/>
            <person name="Jurgens J.A."/>
            <person name="Kallen N."/>
            <person name="Kersten P."/>
            <person name="Kohler A."/>
            <person name="Kuees U."/>
            <person name="Kumar T.K.A."/>
            <person name="Kuo A."/>
            <person name="LaButti K."/>
            <person name="Larrondo L.F."/>
            <person name="Lindquist E."/>
            <person name="Ling A."/>
            <person name="Lombard V."/>
            <person name="Lucas S."/>
            <person name="Lundell T."/>
            <person name="Martin R."/>
            <person name="McLaughlin D.J."/>
            <person name="Morgenstern I."/>
            <person name="Morin E."/>
            <person name="Murat C."/>
            <person name="Nagy L.G."/>
            <person name="Nolan M."/>
            <person name="Ohm R.A."/>
            <person name="Patyshakuliyeva A."/>
            <person name="Rokas A."/>
            <person name="Ruiz-Duenas F.J."/>
            <person name="Sabat G."/>
            <person name="Salamov A."/>
            <person name="Samejima M."/>
            <person name="Schmutz J."/>
            <person name="Slot J.C."/>
            <person name="St John F."/>
            <person name="Stenlid J."/>
            <person name="Sun H."/>
            <person name="Sun S."/>
            <person name="Syed K."/>
            <person name="Tsang A."/>
            <person name="Wiebenga A."/>
            <person name="Young D."/>
            <person name="Pisabarro A."/>
            <person name="Eastwood D.C."/>
            <person name="Martin F."/>
            <person name="Cullen D."/>
            <person name="Grigoriev I.V."/>
            <person name="Hibbett D.S."/>
        </authorList>
    </citation>
    <scope>NUCLEOTIDE SEQUENCE [LARGE SCALE GENOMIC DNA]</scope>
    <source>
        <strain evidence="3">TFB10046</strain>
    </source>
</reference>
<dbReference type="EMBL" id="JH688866">
    <property type="protein sequence ID" value="EJD32543.1"/>
    <property type="molecule type" value="Genomic_DNA"/>
</dbReference>
<proteinExistence type="predicted"/>
<organism evidence="2 3">
    <name type="scientific">Auricularia subglabra (strain TFB-10046 / SS5)</name>
    <name type="common">White-rot fungus</name>
    <name type="synonym">Auricularia delicata (strain TFB10046)</name>
    <dbReference type="NCBI Taxonomy" id="717982"/>
    <lineage>
        <taxon>Eukaryota</taxon>
        <taxon>Fungi</taxon>
        <taxon>Dikarya</taxon>
        <taxon>Basidiomycota</taxon>
        <taxon>Agaricomycotina</taxon>
        <taxon>Agaricomycetes</taxon>
        <taxon>Auriculariales</taxon>
        <taxon>Auriculariaceae</taxon>
        <taxon>Auricularia</taxon>
    </lineage>
</organism>
<feature type="non-terminal residue" evidence="2">
    <location>
        <position position="112"/>
    </location>
</feature>